<evidence type="ECO:0000313" key="1">
    <source>
        <dbReference type="EMBL" id="VFU53521.1"/>
    </source>
</evidence>
<dbReference type="AlphaFoldDB" id="A0A6N2MH26"/>
<dbReference type="EMBL" id="CAADRP010001818">
    <property type="protein sequence ID" value="VFU53521.1"/>
    <property type="molecule type" value="Genomic_DNA"/>
</dbReference>
<accession>A0A6N2MH26</accession>
<gene>
    <name evidence="1" type="ORF">SVIM_LOCUS371683</name>
</gene>
<name>A0A6N2MH26_SALVM</name>
<proteinExistence type="predicted"/>
<protein>
    <submittedName>
        <fullName evidence="1">Uncharacterized protein</fullName>
    </submittedName>
</protein>
<organism evidence="1">
    <name type="scientific">Salix viminalis</name>
    <name type="common">Common osier</name>
    <name type="synonym">Basket willow</name>
    <dbReference type="NCBI Taxonomy" id="40686"/>
    <lineage>
        <taxon>Eukaryota</taxon>
        <taxon>Viridiplantae</taxon>
        <taxon>Streptophyta</taxon>
        <taxon>Embryophyta</taxon>
        <taxon>Tracheophyta</taxon>
        <taxon>Spermatophyta</taxon>
        <taxon>Magnoliopsida</taxon>
        <taxon>eudicotyledons</taxon>
        <taxon>Gunneridae</taxon>
        <taxon>Pentapetalae</taxon>
        <taxon>rosids</taxon>
        <taxon>fabids</taxon>
        <taxon>Malpighiales</taxon>
        <taxon>Salicaceae</taxon>
        <taxon>Saliceae</taxon>
        <taxon>Salix</taxon>
    </lineage>
</organism>
<reference evidence="1" key="1">
    <citation type="submission" date="2019-03" db="EMBL/GenBank/DDBJ databases">
        <authorList>
            <person name="Mank J."/>
            <person name="Almeida P."/>
        </authorList>
    </citation>
    <scope>NUCLEOTIDE SEQUENCE</scope>
    <source>
        <strain evidence="1">78183</strain>
    </source>
</reference>
<dbReference type="PROSITE" id="PS51257">
    <property type="entry name" value="PROKAR_LIPOPROTEIN"/>
    <property type="match status" value="1"/>
</dbReference>
<sequence>MRILFTVINLGPASTIHHHYHFSSSVSSAGCYRGGGAGKILAREDPLELGVPDISSACFLGGDCELVRRGEANYLVVSLDLPHATDLWR</sequence>